<dbReference type="Gene3D" id="1.20.120.450">
    <property type="entry name" value="dinb family like domain"/>
    <property type="match status" value="1"/>
</dbReference>
<dbReference type="AlphaFoldDB" id="A0A5C6C6W4"/>
<name>A0A5C6C6W4_9BACT</name>
<dbReference type="Proteomes" id="UP000319908">
    <property type="component" value="Unassembled WGS sequence"/>
</dbReference>
<keyword evidence="2" id="KW-1185">Reference proteome</keyword>
<proteinExistence type="predicted"/>
<dbReference type="InterPro" id="IPR011463">
    <property type="entry name" value="DUF1569"/>
</dbReference>
<gene>
    <name evidence="1" type="ORF">Poly21_20100</name>
</gene>
<reference evidence="1 2" key="1">
    <citation type="journal article" date="2020" name="Antonie Van Leeuwenhoek">
        <title>Rhodopirellula heiligendammensis sp. nov., Rhodopirellula pilleata sp. nov., and Rhodopirellula solitaria sp. nov. isolated from natural or artificial marine surfaces in Northern Germany and California, USA, and emended description of the genus Rhodopirellula.</title>
        <authorList>
            <person name="Kallscheuer N."/>
            <person name="Wiegand S."/>
            <person name="Jogler M."/>
            <person name="Boedeker C."/>
            <person name="Peeters S.H."/>
            <person name="Rast P."/>
            <person name="Heuer A."/>
            <person name="Jetten M.S.M."/>
            <person name="Rohde M."/>
            <person name="Jogler C."/>
        </authorList>
    </citation>
    <scope>NUCLEOTIDE SEQUENCE [LARGE SCALE GENOMIC DNA]</scope>
    <source>
        <strain evidence="1 2">Poly21</strain>
    </source>
</reference>
<accession>A0A5C6C6W4</accession>
<dbReference type="EMBL" id="SJPU01000001">
    <property type="protein sequence ID" value="TWU19832.1"/>
    <property type="molecule type" value="Genomic_DNA"/>
</dbReference>
<dbReference type="RefSeq" id="WP_146406559.1">
    <property type="nucleotide sequence ID" value="NZ_SJPU01000001.1"/>
</dbReference>
<comment type="caution">
    <text evidence="1">The sequence shown here is derived from an EMBL/GenBank/DDBJ whole genome shotgun (WGS) entry which is preliminary data.</text>
</comment>
<evidence type="ECO:0000313" key="2">
    <source>
        <dbReference type="Proteomes" id="UP000319908"/>
    </source>
</evidence>
<evidence type="ECO:0000313" key="1">
    <source>
        <dbReference type="EMBL" id="TWU19832.1"/>
    </source>
</evidence>
<dbReference type="Pfam" id="PF07606">
    <property type="entry name" value="DUF1569"/>
    <property type="match status" value="1"/>
</dbReference>
<dbReference type="InterPro" id="IPR034660">
    <property type="entry name" value="DinB/YfiT-like"/>
</dbReference>
<evidence type="ECO:0008006" key="3">
    <source>
        <dbReference type="Google" id="ProtNLM"/>
    </source>
</evidence>
<sequence>MEQLRELHFDDLNAAMEEARSLLASGYQRHGNWSLGQICRHLTLVQDPSVAGYPRWMSLFAFLRPVMRRVLLPKILSGDSPRGIRTASMFVPPADLDDAREVEVFATSVARFQAHLGDYAPHPAFGRLSRARVEQIHAAHAAHHLRFLDRRDSSLVDPGSA</sequence>
<protein>
    <recommendedName>
        <fullName evidence="3">DUF1569 domain-containing protein</fullName>
    </recommendedName>
</protein>
<organism evidence="1 2">
    <name type="scientific">Allorhodopirellula heiligendammensis</name>
    <dbReference type="NCBI Taxonomy" id="2714739"/>
    <lineage>
        <taxon>Bacteria</taxon>
        <taxon>Pseudomonadati</taxon>
        <taxon>Planctomycetota</taxon>
        <taxon>Planctomycetia</taxon>
        <taxon>Pirellulales</taxon>
        <taxon>Pirellulaceae</taxon>
        <taxon>Allorhodopirellula</taxon>
    </lineage>
</organism>
<dbReference type="OrthoDB" id="282689at2"/>